<dbReference type="PRINTS" id="PR00723">
    <property type="entry name" value="SUBTILISIN"/>
</dbReference>
<gene>
    <name evidence="8" type="ORF">KAK11_13305</name>
</gene>
<feature type="compositionally biased region" description="Polar residues" evidence="6">
    <location>
        <begin position="190"/>
        <end position="200"/>
    </location>
</feature>
<accession>A0ABS5DYT1</accession>
<dbReference type="Gene3D" id="3.40.50.200">
    <property type="entry name" value="Peptidase S8/S53 domain"/>
    <property type="match status" value="1"/>
</dbReference>
<proteinExistence type="inferred from homology"/>
<dbReference type="PROSITE" id="PS00138">
    <property type="entry name" value="SUBTILASE_SER"/>
    <property type="match status" value="1"/>
</dbReference>
<evidence type="ECO:0000259" key="7">
    <source>
        <dbReference type="Pfam" id="PF00082"/>
    </source>
</evidence>
<dbReference type="InterPro" id="IPR000209">
    <property type="entry name" value="Peptidase_S8/S53_dom"/>
</dbReference>
<keyword evidence="9" id="KW-1185">Reference proteome</keyword>
<dbReference type="InterPro" id="IPR050131">
    <property type="entry name" value="Peptidase_S8_subtilisin-like"/>
</dbReference>
<evidence type="ECO:0000256" key="5">
    <source>
        <dbReference type="PROSITE-ProRule" id="PRU01240"/>
    </source>
</evidence>
<dbReference type="PANTHER" id="PTHR43806:SF11">
    <property type="entry name" value="CEREVISIN-RELATED"/>
    <property type="match status" value="1"/>
</dbReference>
<feature type="active site" description="Charge relay system" evidence="5">
    <location>
        <position position="386"/>
    </location>
</feature>
<dbReference type="SUPFAM" id="SSF52743">
    <property type="entry name" value="Subtilisin-like"/>
    <property type="match status" value="1"/>
</dbReference>
<dbReference type="Pfam" id="PF00082">
    <property type="entry name" value="Peptidase_S8"/>
    <property type="match status" value="1"/>
</dbReference>
<feature type="region of interest" description="Disordered" evidence="6">
    <location>
        <begin position="174"/>
        <end position="200"/>
    </location>
</feature>
<protein>
    <submittedName>
        <fullName evidence="8">S8 family serine peptidase</fullName>
    </submittedName>
</protein>
<evidence type="ECO:0000313" key="9">
    <source>
        <dbReference type="Proteomes" id="UP000672097"/>
    </source>
</evidence>
<dbReference type="Gene3D" id="2.60.120.380">
    <property type="match status" value="1"/>
</dbReference>
<keyword evidence="3 5" id="KW-0378">Hydrolase</keyword>
<feature type="domain" description="Peptidase S8/S53" evidence="7">
    <location>
        <begin position="138"/>
        <end position="419"/>
    </location>
</feature>
<dbReference type="InterPro" id="IPR023828">
    <property type="entry name" value="Peptidase_S8_Ser-AS"/>
</dbReference>
<name>A0ABS5DYT1_9BURK</name>
<feature type="active site" description="Charge relay system" evidence="5">
    <location>
        <position position="205"/>
    </location>
</feature>
<dbReference type="EMBL" id="JAGQDG010000005">
    <property type="protein sequence ID" value="MBQ0936311.1"/>
    <property type="molecule type" value="Genomic_DNA"/>
</dbReference>
<feature type="region of interest" description="Disordered" evidence="6">
    <location>
        <begin position="448"/>
        <end position="467"/>
    </location>
</feature>
<evidence type="ECO:0000256" key="6">
    <source>
        <dbReference type="SAM" id="MobiDB-lite"/>
    </source>
</evidence>
<sequence length="1069" mass="109753">MAERPRAMSVRPEGKAAEPTHKEVIVLLRDGIPSSSPQLLNQVLAEGRTAGYSLRYVADVAVGGWVIDLGKAAKLADVEALSRHLASKIFSVVVVEPNHLVFPTAIPNDPMLVDQWSFGAASSGGTNVLAGWDSATGADAVVAVLDTGSIVHEEFAGREEPGYDFVSSLVSANDKSGRDADPADPGDWTDATTCATKGESSSTWHGARVASTIGAAANNAAGVAGIAYNSRVMHARVLGRCGGSASDVADAIVWAAGVTGGTVPAPARPARVLNLSFGLALANGCSAVYQRAVDSALKAGVLVVAGAGNDNSNVAFFSPGSCNGVMSVAALGRAGNRASYSNFGARVDVSAPVGDHRDSLRITAATNLGASSPQAPGYMQEFFGTSAATPHVSGVAALMLEANPALLPHELGRLLRNSASPFISACDNCGSGVVDGLAAVQAARAIESETQEGESNGGKKNDSKSSAQVLTAIPSRVKGSLQSATDIDFYRVDVPAGQKVRVVVASLLPVDMDVAVSGGKFTQLAVRGASGMVDYVDLTNSTTSTQVANLRVSQVGATTAGYPLSYALRAIDVPAPARSPVVTNFIVSQASAGQPVQGSFNVNDADGVSLKTLRVHVGTNGAAGSDDCYLNIDPQLGTKQFQFNGSGISEGAGCAQLLPSPGQTKRLYFWIEAVDHDQFIAKPSYSSVDYLGGAQTQVPLITAFSVNQATAGSPMNGSFNVADADSNSLRTLRVHVGDQGSAGTYGCFLDLDTALGLKSFSFSGSGTSQNGQTCAGLIPLSGQSKTLWFKVEAVDPDNNKALIGVSGNPVSGVYRAGGDLKPTITGLTAATPITTGGALSGSFTITDPNGDQVTKLRVHASYSYDGSSCTMDIGTYSSSQPGGLKSFSGCSSYTTTPGTVYLKVEGWDVNGLQADVVRTTVQVNSATYSSSQPGGLKSFSGCSSYTTTPGTVYLKVEGWDVNGLQADIVRTTVQVNATMGTVSGRTPDTLTRNVSTRVTVTGSGFPATAVFAIDNVVCNSDYQRTGTTSISQTCIAQPGTPSTTYLRVKDGPGGSYLSNGNGSFAFSVR</sequence>
<feature type="active site" description="Charge relay system" evidence="5">
    <location>
        <position position="146"/>
    </location>
</feature>
<evidence type="ECO:0000313" key="8">
    <source>
        <dbReference type="EMBL" id="MBQ0936311.1"/>
    </source>
</evidence>
<evidence type="ECO:0000256" key="3">
    <source>
        <dbReference type="ARBA" id="ARBA00022801"/>
    </source>
</evidence>
<organism evidence="8 9">
    <name type="scientific">Ideonella paludis</name>
    <dbReference type="NCBI Taxonomy" id="1233411"/>
    <lineage>
        <taxon>Bacteria</taxon>
        <taxon>Pseudomonadati</taxon>
        <taxon>Pseudomonadota</taxon>
        <taxon>Betaproteobacteria</taxon>
        <taxon>Burkholderiales</taxon>
        <taxon>Sphaerotilaceae</taxon>
        <taxon>Ideonella</taxon>
    </lineage>
</organism>
<evidence type="ECO:0000256" key="1">
    <source>
        <dbReference type="ARBA" id="ARBA00011073"/>
    </source>
</evidence>
<reference evidence="8 9" key="1">
    <citation type="submission" date="2021-04" db="EMBL/GenBank/DDBJ databases">
        <title>The genome sequence of type strain Ideonella paludis KCTC 32238.</title>
        <authorList>
            <person name="Liu Y."/>
        </authorList>
    </citation>
    <scope>NUCLEOTIDE SEQUENCE [LARGE SCALE GENOMIC DNA]</scope>
    <source>
        <strain evidence="8 9">KCTC 32238</strain>
    </source>
</reference>
<dbReference type="InterPro" id="IPR036852">
    <property type="entry name" value="Peptidase_S8/S53_dom_sf"/>
</dbReference>
<comment type="similarity">
    <text evidence="1 5">Belongs to the peptidase S8 family.</text>
</comment>
<keyword evidence="2 5" id="KW-0645">Protease</keyword>
<dbReference type="PROSITE" id="PS51892">
    <property type="entry name" value="SUBTILASE"/>
    <property type="match status" value="1"/>
</dbReference>
<evidence type="ECO:0000256" key="2">
    <source>
        <dbReference type="ARBA" id="ARBA00022670"/>
    </source>
</evidence>
<keyword evidence="4 5" id="KW-0720">Serine protease</keyword>
<evidence type="ECO:0000256" key="4">
    <source>
        <dbReference type="ARBA" id="ARBA00022825"/>
    </source>
</evidence>
<dbReference type="Proteomes" id="UP000672097">
    <property type="component" value="Unassembled WGS sequence"/>
</dbReference>
<dbReference type="InterPro" id="IPR015500">
    <property type="entry name" value="Peptidase_S8_subtilisin-rel"/>
</dbReference>
<dbReference type="PANTHER" id="PTHR43806">
    <property type="entry name" value="PEPTIDASE S8"/>
    <property type="match status" value="1"/>
</dbReference>
<comment type="caution">
    <text evidence="8">The sequence shown here is derived from an EMBL/GenBank/DDBJ whole genome shotgun (WGS) entry which is preliminary data.</text>
</comment>